<evidence type="ECO:0000313" key="4">
    <source>
        <dbReference type="Proteomes" id="UP000023152"/>
    </source>
</evidence>
<feature type="transmembrane region" description="Helical" evidence="2">
    <location>
        <begin position="96"/>
        <end position="117"/>
    </location>
</feature>
<accession>X6M8Z7</accession>
<sequence>MLPTRRPTNVPFDIPTTMPSSTVSPSRGPTAYVYASTGHPTHSSLLQSTYITASPTSFVFDFVLFFCTLTLCSLFLTANNRGSVSSTHTTENLNSWLIFVLVGLIVLLLIVCVVCLHSNFRSKYLIKSLAAQTNNDTNISLQKVLSVSIETNKDVTQPVLYLFFTYTFYNKKKVQEGRQHRRKKTDKDNKMKNVVNKSSDLVTEKEQSRNESESNSEMYPPKEGQGPEGGNEALETNDVTDHGTTQSAQE</sequence>
<comment type="caution">
    <text evidence="3">The sequence shown here is derived from an EMBL/GenBank/DDBJ whole genome shotgun (WGS) entry which is preliminary data.</text>
</comment>
<evidence type="ECO:0000256" key="2">
    <source>
        <dbReference type="SAM" id="Phobius"/>
    </source>
</evidence>
<dbReference type="Proteomes" id="UP000023152">
    <property type="component" value="Unassembled WGS sequence"/>
</dbReference>
<keyword evidence="2" id="KW-1133">Transmembrane helix</keyword>
<reference evidence="3 4" key="1">
    <citation type="journal article" date="2013" name="Curr. Biol.">
        <title>The Genome of the Foraminiferan Reticulomyxa filosa.</title>
        <authorList>
            <person name="Glockner G."/>
            <person name="Hulsmann N."/>
            <person name="Schleicher M."/>
            <person name="Noegel A.A."/>
            <person name="Eichinger L."/>
            <person name="Gallinger C."/>
            <person name="Pawlowski J."/>
            <person name="Sierra R."/>
            <person name="Euteneuer U."/>
            <person name="Pillet L."/>
            <person name="Moustafa A."/>
            <person name="Platzer M."/>
            <person name="Groth M."/>
            <person name="Szafranski K."/>
            <person name="Schliwa M."/>
        </authorList>
    </citation>
    <scope>NUCLEOTIDE SEQUENCE [LARGE SCALE GENOMIC DNA]</scope>
</reference>
<organism evidence="3 4">
    <name type="scientific">Reticulomyxa filosa</name>
    <dbReference type="NCBI Taxonomy" id="46433"/>
    <lineage>
        <taxon>Eukaryota</taxon>
        <taxon>Sar</taxon>
        <taxon>Rhizaria</taxon>
        <taxon>Retaria</taxon>
        <taxon>Foraminifera</taxon>
        <taxon>Monothalamids</taxon>
        <taxon>Reticulomyxidae</taxon>
        <taxon>Reticulomyxa</taxon>
    </lineage>
</organism>
<evidence type="ECO:0000256" key="1">
    <source>
        <dbReference type="SAM" id="MobiDB-lite"/>
    </source>
</evidence>
<gene>
    <name evidence="3" type="ORF">RFI_27439</name>
</gene>
<evidence type="ECO:0000313" key="3">
    <source>
        <dbReference type="EMBL" id="ETO09937.1"/>
    </source>
</evidence>
<name>X6M8Z7_RETFI</name>
<dbReference type="EMBL" id="ASPP01023804">
    <property type="protein sequence ID" value="ETO09937.1"/>
    <property type="molecule type" value="Genomic_DNA"/>
</dbReference>
<feature type="transmembrane region" description="Helical" evidence="2">
    <location>
        <begin position="58"/>
        <end position="76"/>
    </location>
</feature>
<keyword evidence="2" id="KW-0812">Transmembrane</keyword>
<keyword evidence="4" id="KW-1185">Reference proteome</keyword>
<feature type="compositionally biased region" description="Basic and acidic residues" evidence="1">
    <location>
        <begin position="202"/>
        <end position="212"/>
    </location>
</feature>
<dbReference type="AlphaFoldDB" id="X6M8Z7"/>
<keyword evidence="2" id="KW-0472">Membrane</keyword>
<proteinExistence type="predicted"/>
<feature type="region of interest" description="Disordered" evidence="1">
    <location>
        <begin position="175"/>
        <end position="250"/>
    </location>
</feature>
<protein>
    <submittedName>
        <fullName evidence="3">Uncharacterized protein</fullName>
    </submittedName>
</protein>